<reference evidence="3" key="2">
    <citation type="journal article" date="2022" name="Microb. Genom.">
        <title>A chromosome-scale genome assembly of the tomato pathogen Cladosporium fulvum reveals a compartmentalized genome architecture and the presence of a dispensable chromosome.</title>
        <authorList>
            <person name="Zaccaron A.Z."/>
            <person name="Chen L.H."/>
            <person name="Samaras A."/>
            <person name="Stergiopoulos I."/>
        </authorList>
    </citation>
    <scope>NUCLEOTIDE SEQUENCE</scope>
    <source>
        <strain evidence="3">Race5_Kim</strain>
    </source>
</reference>
<dbReference type="KEGG" id="ffu:CLAFUR5_08415"/>
<name>A0A9Q8P730_PASFU</name>
<organism evidence="3 4">
    <name type="scientific">Passalora fulva</name>
    <name type="common">Tomato leaf mold</name>
    <name type="synonym">Cladosporium fulvum</name>
    <dbReference type="NCBI Taxonomy" id="5499"/>
    <lineage>
        <taxon>Eukaryota</taxon>
        <taxon>Fungi</taxon>
        <taxon>Dikarya</taxon>
        <taxon>Ascomycota</taxon>
        <taxon>Pezizomycotina</taxon>
        <taxon>Dothideomycetes</taxon>
        <taxon>Dothideomycetidae</taxon>
        <taxon>Mycosphaerellales</taxon>
        <taxon>Mycosphaerellaceae</taxon>
        <taxon>Fulvia</taxon>
    </lineage>
</organism>
<evidence type="ECO:0000313" key="3">
    <source>
        <dbReference type="EMBL" id="UJO15586.1"/>
    </source>
</evidence>
<dbReference type="GeneID" id="71988293"/>
<gene>
    <name evidence="3" type="ORF">CLAFUR5_08415</name>
</gene>
<dbReference type="Proteomes" id="UP000756132">
    <property type="component" value="Chromosome 3"/>
</dbReference>
<dbReference type="RefSeq" id="XP_047759952.1">
    <property type="nucleotide sequence ID" value="XM_047907563.1"/>
</dbReference>
<evidence type="ECO:0000256" key="1">
    <source>
        <dbReference type="ARBA" id="ARBA00004685"/>
    </source>
</evidence>
<reference evidence="3" key="1">
    <citation type="submission" date="2021-12" db="EMBL/GenBank/DDBJ databases">
        <authorList>
            <person name="Zaccaron A."/>
            <person name="Stergiopoulos I."/>
        </authorList>
    </citation>
    <scope>NUCLEOTIDE SEQUENCE</scope>
    <source>
        <strain evidence="3">Race5_Kim</strain>
    </source>
</reference>
<comment type="similarity">
    <text evidence="2">Belongs to the ustYa family.</text>
</comment>
<accession>A0A9Q8P730</accession>
<dbReference type="GO" id="GO:0043386">
    <property type="term" value="P:mycotoxin biosynthetic process"/>
    <property type="evidence" value="ECO:0007669"/>
    <property type="project" value="InterPro"/>
</dbReference>
<dbReference type="PANTHER" id="PTHR33365:SF4">
    <property type="entry name" value="CYCLOCHLOROTINE BIOSYNTHESIS PROTEIN O"/>
    <property type="match status" value="1"/>
</dbReference>
<dbReference type="EMBL" id="CP090165">
    <property type="protein sequence ID" value="UJO15586.1"/>
    <property type="molecule type" value="Genomic_DNA"/>
</dbReference>
<keyword evidence="4" id="KW-1185">Reference proteome</keyword>
<dbReference type="InterPro" id="IPR021765">
    <property type="entry name" value="UstYa-like"/>
</dbReference>
<comment type="pathway">
    <text evidence="1">Mycotoxin biosynthesis.</text>
</comment>
<dbReference type="AlphaFoldDB" id="A0A9Q8P730"/>
<proteinExistence type="inferred from homology"/>
<dbReference type="OrthoDB" id="3687641at2759"/>
<dbReference type="PANTHER" id="PTHR33365">
    <property type="entry name" value="YALI0B05434P"/>
    <property type="match status" value="1"/>
</dbReference>
<evidence type="ECO:0000256" key="2">
    <source>
        <dbReference type="ARBA" id="ARBA00035112"/>
    </source>
</evidence>
<sequence>MQMVRSYLAYKYDGDQPENVDEEHILHCFDYVRVALMCYGDTALVGADPGDAGLNGTRGWGVTHVCKSWDALYDMAVARAAELTHKGFELGIFHITPSPDPRTLDRRPEDPRA</sequence>
<dbReference type="Pfam" id="PF11807">
    <property type="entry name" value="UstYa"/>
    <property type="match status" value="1"/>
</dbReference>
<protein>
    <submittedName>
        <fullName evidence="3">Uncharacterized protein</fullName>
    </submittedName>
</protein>
<evidence type="ECO:0000313" key="4">
    <source>
        <dbReference type="Proteomes" id="UP000756132"/>
    </source>
</evidence>